<dbReference type="AlphaFoldDB" id="A0A7C8MI47"/>
<dbReference type="InterPro" id="IPR042099">
    <property type="entry name" value="ANL_N_sf"/>
</dbReference>
<feature type="domain" description="AMP-dependent synthetase/ligase" evidence="3">
    <location>
        <begin position="49"/>
        <end position="349"/>
    </location>
</feature>
<evidence type="ECO:0000313" key="7">
    <source>
        <dbReference type="Proteomes" id="UP000481858"/>
    </source>
</evidence>
<dbReference type="EMBL" id="WUBL01000259">
    <property type="protein sequence ID" value="KAF2962888.1"/>
    <property type="molecule type" value="Genomic_DNA"/>
</dbReference>
<reference evidence="6 7" key="1">
    <citation type="submission" date="2019-12" db="EMBL/GenBank/DDBJ databases">
        <title>Draft genome sequence of the ascomycete Xylaria multiplex DSM 110363.</title>
        <authorList>
            <person name="Buettner E."/>
            <person name="Kellner H."/>
        </authorList>
    </citation>
    <scope>NUCLEOTIDE SEQUENCE [LARGE SCALE GENOMIC DNA]</scope>
    <source>
        <strain evidence="6 7">DSM 110363</strain>
    </source>
</reference>
<feature type="domain" description="Carrier" evidence="4">
    <location>
        <begin position="559"/>
        <end position="627"/>
    </location>
</feature>
<organism evidence="6 7">
    <name type="scientific">Xylaria multiplex</name>
    <dbReference type="NCBI Taxonomy" id="323545"/>
    <lineage>
        <taxon>Eukaryota</taxon>
        <taxon>Fungi</taxon>
        <taxon>Dikarya</taxon>
        <taxon>Ascomycota</taxon>
        <taxon>Pezizomycotina</taxon>
        <taxon>Sordariomycetes</taxon>
        <taxon>Xylariomycetidae</taxon>
        <taxon>Xylariales</taxon>
        <taxon>Xylariaceae</taxon>
        <taxon>Xylaria</taxon>
    </lineage>
</organism>
<dbReference type="InterPro" id="IPR020845">
    <property type="entry name" value="AMP-binding_CS"/>
</dbReference>
<sequence length="1035" mass="114690">MALPLATPTDAGARILPAVVDEIADSDPSRILYSIAKTADPSDDFLDISANAFARAVNRCAWYLTKNLGSGHDFPVVTYIGPQDLVYAILVLACNKAGYTPLFNSPRNSLDIHLHLLEATGCEVFMFPPNFPLPVIPQILAARPMRTLEIPGIQHWLDNGTDVPLFPYTKSFTQARSDPFVMLHTSGSTGLPKPITLTHGTIAPMDAFTELPSLGYQPTFPALCAGTRIYLGVPFFHSAGLCLSLPGCIFSGFTAVLGPFPPSGIVANSVHLHGNVQHSVLTPFTLIDLAKDPDHVKNLARLKHLVFGGGLLPKELGDLLSSHTRLLNCIGSTECGVFPVQICDPEDWAYLKVSPVLGQEYRHISGDLYEQIIIRREELRLYQGVFSTFPNIEEWHMKDVYSKHPYKPDVWLYKGRSDDIIVFSTGEKLNPYDMENTILENPIITGVLIAGFGRFQSSLLVEASKPPTNDAKKDELISTIWPSVQAANQKCPSYARVHRNMIVFTSDDKPMLRASKGTVQRQMTIDLYKAELDALYTTRESTPTDEPYVPDCNQDIENTLKEILKTSTDINIGGLEPGVDLFECGLDSLQVNLIVKKLGNVLLSRGVQGTIDSRVIYANPSLSKLVTILSAYIDGKESDEKKQSNEGKMQTLYQRNIIDLPRITNSPKPTPAEKLVVLLTGSTGSLGLYILKSLVDNPKVSKIYCLNRPRQPRRIEAPLLSSKIGCFETDFSQPFLGLSQHQYETLRNEVTTIIHAAWRVDFNLMIDSFQTHVNIVRKLIDLSAHSHFKASLFFVSSIGSVSNWRPTIEKFGKAPETIFGDWNVSQSIGYAESKSVAERLLDTAAKEIGIPTIVCRVGQIAGPTTAAGIWPKKEWLPSLITSSRYLGKLPVSLGRAEIIDWIPVDLLGHIMVELATAHSLHSQQVGAAVYHITNPKSITWRELVPVIRSHIEKATGSMIELVSFEQWLDELCKSEVTDSLAKNPAIRIIDYFRSLLTGTPIQLDTTNATKVSPTLRDLEAVNEAWMENWMRQWAL</sequence>
<dbReference type="PROSITE" id="PS00455">
    <property type="entry name" value="AMP_BINDING"/>
    <property type="match status" value="1"/>
</dbReference>
<name>A0A7C8MI47_9PEZI</name>
<dbReference type="Gene3D" id="3.40.50.12780">
    <property type="entry name" value="N-terminal domain of ligase-like"/>
    <property type="match status" value="1"/>
</dbReference>
<dbReference type="Proteomes" id="UP000481858">
    <property type="component" value="Unassembled WGS sequence"/>
</dbReference>
<comment type="caution">
    <text evidence="6">The sequence shown here is derived from an EMBL/GenBank/DDBJ whole genome shotgun (WGS) entry which is preliminary data.</text>
</comment>
<dbReference type="InterPro" id="IPR006162">
    <property type="entry name" value="Ppantetheine_attach_site"/>
</dbReference>
<dbReference type="SUPFAM" id="SSF56801">
    <property type="entry name" value="Acetyl-CoA synthetase-like"/>
    <property type="match status" value="1"/>
</dbReference>
<protein>
    <recommendedName>
        <fullName evidence="8">Carrier domain-containing protein</fullName>
    </recommendedName>
</protein>
<dbReference type="Pfam" id="PF00501">
    <property type="entry name" value="AMP-binding"/>
    <property type="match status" value="1"/>
</dbReference>
<evidence type="ECO:0008006" key="8">
    <source>
        <dbReference type="Google" id="ProtNLM"/>
    </source>
</evidence>
<dbReference type="SUPFAM" id="SSF51735">
    <property type="entry name" value="NAD(P)-binding Rossmann-fold domains"/>
    <property type="match status" value="1"/>
</dbReference>
<keyword evidence="7" id="KW-1185">Reference proteome</keyword>
<dbReference type="PROSITE" id="PS00012">
    <property type="entry name" value="PHOSPHOPANTETHEINE"/>
    <property type="match status" value="1"/>
</dbReference>
<evidence type="ECO:0000259" key="5">
    <source>
        <dbReference type="Pfam" id="PF07993"/>
    </source>
</evidence>
<proteinExistence type="predicted"/>
<dbReference type="InterPro" id="IPR013120">
    <property type="entry name" value="FAR_NAD-bd"/>
</dbReference>
<dbReference type="Gene3D" id="3.40.50.720">
    <property type="entry name" value="NAD(P)-binding Rossmann-like Domain"/>
    <property type="match status" value="1"/>
</dbReference>
<dbReference type="InParanoid" id="A0A7C8MI47"/>
<dbReference type="Pfam" id="PF00550">
    <property type="entry name" value="PP-binding"/>
    <property type="match status" value="1"/>
</dbReference>
<dbReference type="InterPro" id="IPR036291">
    <property type="entry name" value="NAD(P)-bd_dom_sf"/>
</dbReference>
<feature type="domain" description="Thioester reductase (TE)" evidence="5">
    <location>
        <begin position="679"/>
        <end position="907"/>
    </location>
</feature>
<gene>
    <name evidence="6" type="ORF">GQX73_g10685</name>
</gene>
<dbReference type="PANTHER" id="PTHR43439:SF2">
    <property type="entry name" value="ENZYME, PUTATIVE (JCVI)-RELATED"/>
    <property type="match status" value="1"/>
</dbReference>
<evidence type="ECO:0000259" key="3">
    <source>
        <dbReference type="Pfam" id="PF00501"/>
    </source>
</evidence>
<dbReference type="InterPro" id="IPR051414">
    <property type="entry name" value="Adenylate-forming_Reductase"/>
</dbReference>
<evidence type="ECO:0000313" key="6">
    <source>
        <dbReference type="EMBL" id="KAF2962888.1"/>
    </source>
</evidence>
<dbReference type="OrthoDB" id="429813at2759"/>
<dbReference type="InterPro" id="IPR009081">
    <property type="entry name" value="PP-bd_ACP"/>
</dbReference>
<dbReference type="Pfam" id="PF07993">
    <property type="entry name" value="NAD_binding_4"/>
    <property type="match status" value="1"/>
</dbReference>
<evidence type="ECO:0000256" key="2">
    <source>
        <dbReference type="ARBA" id="ARBA00022553"/>
    </source>
</evidence>
<keyword evidence="1" id="KW-0596">Phosphopantetheine</keyword>
<keyword evidence="2" id="KW-0597">Phosphoprotein</keyword>
<evidence type="ECO:0000256" key="1">
    <source>
        <dbReference type="ARBA" id="ARBA00022450"/>
    </source>
</evidence>
<dbReference type="InterPro" id="IPR000873">
    <property type="entry name" value="AMP-dep_synth/lig_dom"/>
</dbReference>
<accession>A0A7C8MI47</accession>
<dbReference type="PANTHER" id="PTHR43439">
    <property type="entry name" value="PHENYLACETATE-COENZYME A LIGASE"/>
    <property type="match status" value="1"/>
</dbReference>
<evidence type="ECO:0000259" key="4">
    <source>
        <dbReference type="Pfam" id="PF00550"/>
    </source>
</evidence>
<dbReference type="Pfam" id="PF23562">
    <property type="entry name" value="AMP-binding_C_3"/>
    <property type="match status" value="1"/>
</dbReference>